<dbReference type="GO" id="GO:0005886">
    <property type="term" value="C:plasma membrane"/>
    <property type="evidence" value="ECO:0007669"/>
    <property type="project" value="UniProtKB-SubCell"/>
</dbReference>
<keyword evidence="12" id="KW-1185">Reference proteome</keyword>
<gene>
    <name evidence="11" type="ORF">FR698_01850</name>
</gene>
<feature type="transmembrane region" description="Helical" evidence="9">
    <location>
        <begin position="12"/>
        <end position="35"/>
    </location>
</feature>
<evidence type="ECO:0000256" key="1">
    <source>
        <dbReference type="ARBA" id="ARBA00004429"/>
    </source>
</evidence>
<keyword evidence="3" id="KW-1003">Cell membrane</keyword>
<dbReference type="PANTHER" id="PTHR35011">
    <property type="entry name" value="2,3-DIKETO-L-GULONATE TRAP TRANSPORTER SMALL PERMEASE PROTEIN YIAM"/>
    <property type="match status" value="1"/>
</dbReference>
<dbReference type="InterPro" id="IPR007387">
    <property type="entry name" value="TRAP_DctQ"/>
</dbReference>
<evidence type="ECO:0000256" key="8">
    <source>
        <dbReference type="ARBA" id="ARBA00038436"/>
    </source>
</evidence>
<feature type="domain" description="Tripartite ATP-independent periplasmic transporters DctQ component" evidence="10">
    <location>
        <begin position="27"/>
        <end position="155"/>
    </location>
</feature>
<comment type="subcellular location">
    <subcellularLocation>
        <location evidence="1 9">Cell inner membrane</location>
        <topology evidence="1 9">Multi-pass membrane protein</topology>
    </subcellularLocation>
</comment>
<evidence type="ECO:0000256" key="4">
    <source>
        <dbReference type="ARBA" id="ARBA00022519"/>
    </source>
</evidence>
<dbReference type="Proteomes" id="UP000321201">
    <property type="component" value="Unassembled WGS sequence"/>
</dbReference>
<evidence type="ECO:0000256" key="7">
    <source>
        <dbReference type="ARBA" id="ARBA00023136"/>
    </source>
</evidence>
<comment type="caution">
    <text evidence="11">The sequence shown here is derived from an EMBL/GenBank/DDBJ whole genome shotgun (WGS) entry which is preliminary data.</text>
</comment>
<organism evidence="11 12">
    <name type="scientific">Pelomicrobium methylotrophicum</name>
    <dbReference type="NCBI Taxonomy" id="2602750"/>
    <lineage>
        <taxon>Bacteria</taxon>
        <taxon>Pseudomonadati</taxon>
        <taxon>Pseudomonadota</taxon>
        <taxon>Hydrogenophilia</taxon>
        <taxon>Hydrogenophilia incertae sedis</taxon>
        <taxon>Pelomicrobium</taxon>
    </lineage>
</organism>
<dbReference type="RefSeq" id="WP_147798480.1">
    <property type="nucleotide sequence ID" value="NZ_VPFL01000002.1"/>
</dbReference>
<evidence type="ECO:0000313" key="12">
    <source>
        <dbReference type="Proteomes" id="UP000321201"/>
    </source>
</evidence>
<proteinExistence type="inferred from homology"/>
<dbReference type="InParanoid" id="A0A5C7EPI1"/>
<dbReference type="InterPro" id="IPR055348">
    <property type="entry name" value="DctQ"/>
</dbReference>
<name>A0A5C7EPI1_9PROT</name>
<evidence type="ECO:0000256" key="5">
    <source>
        <dbReference type="ARBA" id="ARBA00022692"/>
    </source>
</evidence>
<dbReference type="GO" id="GO:0022857">
    <property type="term" value="F:transmembrane transporter activity"/>
    <property type="evidence" value="ECO:0007669"/>
    <property type="project" value="UniProtKB-UniRule"/>
</dbReference>
<evidence type="ECO:0000256" key="2">
    <source>
        <dbReference type="ARBA" id="ARBA00022448"/>
    </source>
</evidence>
<feature type="transmembrane region" description="Helical" evidence="9">
    <location>
        <begin position="87"/>
        <end position="106"/>
    </location>
</feature>
<evidence type="ECO:0000313" key="11">
    <source>
        <dbReference type="EMBL" id="TXF13306.1"/>
    </source>
</evidence>
<evidence type="ECO:0000256" key="9">
    <source>
        <dbReference type="RuleBase" id="RU369079"/>
    </source>
</evidence>
<sequence length="166" mass="18148">MRAFIRFADAISVACAVIASVMLFAAVLIVCWMVLYRALGHSTFWELETAVYLMVASVFLGSPYCLKTNGHVSVDLLAHYLPRRGSDILAIFIGVVGFVVCGYLTYVGAELMLKSLHEGETTGSLWNPPKWPLYLTMPLGLGLTALQYIAEILRATLDLKSAQEGA</sequence>
<comment type="function">
    <text evidence="9">Part of the tripartite ATP-independent periplasmic (TRAP) transport system.</text>
</comment>
<evidence type="ECO:0000259" key="10">
    <source>
        <dbReference type="Pfam" id="PF04290"/>
    </source>
</evidence>
<evidence type="ECO:0000256" key="6">
    <source>
        <dbReference type="ARBA" id="ARBA00022989"/>
    </source>
</evidence>
<keyword evidence="5 9" id="KW-0812">Transmembrane</keyword>
<feature type="transmembrane region" description="Helical" evidence="9">
    <location>
        <begin position="131"/>
        <end position="150"/>
    </location>
</feature>
<comment type="subunit">
    <text evidence="9">The complex comprises the extracytoplasmic solute receptor protein and the two transmembrane proteins.</text>
</comment>
<keyword evidence="2 9" id="KW-0813">Transport</keyword>
<dbReference type="EMBL" id="VPFL01000002">
    <property type="protein sequence ID" value="TXF13306.1"/>
    <property type="molecule type" value="Genomic_DNA"/>
</dbReference>
<keyword evidence="7 9" id="KW-0472">Membrane</keyword>
<protein>
    <recommendedName>
        <fullName evidence="9">TRAP transporter small permease protein</fullName>
    </recommendedName>
</protein>
<dbReference type="OrthoDB" id="7159137at2"/>
<dbReference type="Pfam" id="PF04290">
    <property type="entry name" value="DctQ"/>
    <property type="match status" value="1"/>
</dbReference>
<keyword evidence="6 9" id="KW-1133">Transmembrane helix</keyword>
<reference evidence="11 12" key="1">
    <citation type="submission" date="2019-08" db="EMBL/GenBank/DDBJ databases">
        <title>Pelomicrobium methylotrophicum gen. nov., sp. nov. a moderately thermophilic, facultatively anaerobic, lithoautotrophic and methylotrophic bacterium isolated from a terrestrial mud volcano.</title>
        <authorList>
            <person name="Slobodkina G.B."/>
            <person name="Merkel A.Y."/>
            <person name="Slobodkin A.I."/>
        </authorList>
    </citation>
    <scope>NUCLEOTIDE SEQUENCE [LARGE SCALE GENOMIC DNA]</scope>
    <source>
        <strain evidence="11 12">SM250</strain>
    </source>
</reference>
<comment type="similarity">
    <text evidence="8 9">Belongs to the TRAP transporter small permease family.</text>
</comment>
<evidence type="ECO:0000256" key="3">
    <source>
        <dbReference type="ARBA" id="ARBA00022475"/>
    </source>
</evidence>
<feature type="transmembrane region" description="Helical" evidence="9">
    <location>
        <begin position="47"/>
        <end position="66"/>
    </location>
</feature>
<dbReference type="AlphaFoldDB" id="A0A5C7EPI1"/>
<keyword evidence="4 9" id="KW-0997">Cell inner membrane</keyword>
<accession>A0A5C7EPI1</accession>